<evidence type="ECO:0000313" key="2">
    <source>
        <dbReference type="Proteomes" id="UP000284407"/>
    </source>
</evidence>
<evidence type="ECO:0000313" key="1">
    <source>
        <dbReference type="EMBL" id="RKE97932.1"/>
    </source>
</evidence>
<accession>A0A420DUJ7</accession>
<sequence>MRRPRNTFGNPATLSGGQPPIHCDDYRVFHEILAIAGKIARQSNGSKGSERASNTHAYNFYIEGLHLRMLISDFALAAKVRFPPFEPKLTNAA</sequence>
<dbReference type="Proteomes" id="UP000284407">
    <property type="component" value="Unassembled WGS sequence"/>
</dbReference>
<keyword evidence="2" id="KW-1185">Reference proteome</keyword>
<proteinExistence type="predicted"/>
<protein>
    <submittedName>
        <fullName evidence="1">Uncharacterized protein</fullName>
    </submittedName>
</protein>
<gene>
    <name evidence="1" type="ORF">C8N30_2571</name>
</gene>
<comment type="caution">
    <text evidence="1">The sequence shown here is derived from an EMBL/GenBank/DDBJ whole genome shotgun (WGS) entry which is preliminary data.</text>
</comment>
<dbReference type="AlphaFoldDB" id="A0A420DUJ7"/>
<dbReference type="EMBL" id="RAQK01000001">
    <property type="protein sequence ID" value="RKE97932.1"/>
    <property type="molecule type" value="Genomic_DNA"/>
</dbReference>
<organism evidence="1 2">
    <name type="scientific">Sulfitobacter guttiformis</name>
    <dbReference type="NCBI Taxonomy" id="74349"/>
    <lineage>
        <taxon>Bacteria</taxon>
        <taxon>Pseudomonadati</taxon>
        <taxon>Pseudomonadota</taxon>
        <taxon>Alphaproteobacteria</taxon>
        <taxon>Rhodobacterales</taxon>
        <taxon>Roseobacteraceae</taxon>
        <taxon>Sulfitobacter</taxon>
    </lineage>
</organism>
<name>A0A420DUJ7_9RHOB</name>
<reference evidence="1 2" key="1">
    <citation type="submission" date="2018-09" db="EMBL/GenBank/DDBJ databases">
        <title>Genomic Encyclopedia of Archaeal and Bacterial Type Strains, Phase II (KMG-II): from individual species to whole genera.</title>
        <authorList>
            <person name="Goeker M."/>
        </authorList>
    </citation>
    <scope>NUCLEOTIDE SEQUENCE [LARGE SCALE GENOMIC DNA]</scope>
    <source>
        <strain evidence="1 2">DSM 11458</strain>
    </source>
</reference>